<dbReference type="Gene3D" id="3.40.50.300">
    <property type="entry name" value="P-loop containing nucleotide triphosphate hydrolases"/>
    <property type="match status" value="1"/>
</dbReference>
<evidence type="ECO:0000256" key="2">
    <source>
        <dbReference type="ARBA" id="ARBA00022614"/>
    </source>
</evidence>
<dbReference type="SUPFAM" id="SSF52540">
    <property type="entry name" value="P-loop containing nucleoside triphosphate hydrolases"/>
    <property type="match status" value="1"/>
</dbReference>
<dbReference type="Pfam" id="PF18052">
    <property type="entry name" value="Rx_N"/>
    <property type="match status" value="1"/>
</dbReference>
<dbReference type="CDD" id="cd14798">
    <property type="entry name" value="RX-CC_like"/>
    <property type="match status" value="1"/>
</dbReference>
<organism evidence="9 10">
    <name type="scientific">Urochloa decumbens</name>
    <dbReference type="NCBI Taxonomy" id="240449"/>
    <lineage>
        <taxon>Eukaryota</taxon>
        <taxon>Viridiplantae</taxon>
        <taxon>Streptophyta</taxon>
        <taxon>Embryophyta</taxon>
        <taxon>Tracheophyta</taxon>
        <taxon>Spermatophyta</taxon>
        <taxon>Magnoliopsida</taxon>
        <taxon>Liliopsida</taxon>
        <taxon>Poales</taxon>
        <taxon>Poaceae</taxon>
        <taxon>PACMAD clade</taxon>
        <taxon>Panicoideae</taxon>
        <taxon>Panicodae</taxon>
        <taxon>Paniceae</taxon>
        <taxon>Melinidinae</taxon>
        <taxon>Urochloa</taxon>
    </lineage>
</organism>
<reference evidence="10" key="1">
    <citation type="submission" date="2024-06" db="EMBL/GenBank/DDBJ databases">
        <authorList>
            <person name="Ryan C."/>
        </authorList>
    </citation>
    <scope>NUCLEOTIDE SEQUENCE [LARGE SCALE GENOMIC DNA]</scope>
</reference>
<dbReference type="EMBL" id="OZ075136">
    <property type="protein sequence ID" value="CAL5003764.1"/>
    <property type="molecule type" value="Genomic_DNA"/>
</dbReference>
<dbReference type="GO" id="GO:0006952">
    <property type="term" value="P:defense response"/>
    <property type="evidence" value="ECO:0007669"/>
    <property type="project" value="UniProtKB-KW"/>
</dbReference>
<dbReference type="InterPro" id="IPR002182">
    <property type="entry name" value="NB-ARC"/>
</dbReference>
<evidence type="ECO:0000256" key="3">
    <source>
        <dbReference type="ARBA" id="ARBA00022737"/>
    </source>
</evidence>
<dbReference type="AlphaFoldDB" id="A0ABC9BL92"/>
<dbReference type="InterPro" id="IPR027417">
    <property type="entry name" value="P-loop_NTPase"/>
</dbReference>
<keyword evidence="2" id="KW-0433">Leucine-rich repeat</keyword>
<evidence type="ECO:0000256" key="4">
    <source>
        <dbReference type="ARBA" id="ARBA00022741"/>
    </source>
</evidence>
<reference evidence="9 10" key="2">
    <citation type="submission" date="2024-10" db="EMBL/GenBank/DDBJ databases">
        <authorList>
            <person name="Ryan C."/>
        </authorList>
    </citation>
    <scope>NUCLEOTIDE SEQUENCE [LARGE SCALE GENOMIC DNA]</scope>
</reference>
<dbReference type="Gene3D" id="1.20.5.4130">
    <property type="match status" value="1"/>
</dbReference>
<dbReference type="GO" id="GO:0000166">
    <property type="term" value="F:nucleotide binding"/>
    <property type="evidence" value="ECO:0007669"/>
    <property type="project" value="UniProtKB-KW"/>
</dbReference>
<name>A0ABC9BL92_9POAL</name>
<gene>
    <name evidence="9" type="ORF">URODEC1_LOCUS66546</name>
</gene>
<evidence type="ECO:0000259" key="7">
    <source>
        <dbReference type="Pfam" id="PF00931"/>
    </source>
</evidence>
<feature type="domain" description="NB-ARC" evidence="7">
    <location>
        <begin position="186"/>
        <end position="269"/>
    </location>
</feature>
<accession>A0ABC9BL92</accession>
<feature type="coiled-coil region" evidence="6">
    <location>
        <begin position="112"/>
        <end position="139"/>
    </location>
</feature>
<protein>
    <submittedName>
        <fullName evidence="9">Uncharacterized protein</fullName>
    </submittedName>
</protein>
<dbReference type="InterPro" id="IPR038005">
    <property type="entry name" value="RX-like_CC"/>
</dbReference>
<comment type="similarity">
    <text evidence="1">Belongs to the disease resistance NB-LRR family.</text>
</comment>
<dbReference type="InterPro" id="IPR041118">
    <property type="entry name" value="Rx_N"/>
</dbReference>
<evidence type="ECO:0000313" key="9">
    <source>
        <dbReference type="EMBL" id="CAL5003764.1"/>
    </source>
</evidence>
<dbReference type="PANTHER" id="PTHR19338:SF65">
    <property type="entry name" value="OS06G0163900 PROTEIN"/>
    <property type="match status" value="1"/>
</dbReference>
<feature type="domain" description="Disease resistance N-terminal" evidence="8">
    <location>
        <begin position="11"/>
        <end position="104"/>
    </location>
</feature>
<dbReference type="Pfam" id="PF00931">
    <property type="entry name" value="NB-ARC"/>
    <property type="match status" value="1"/>
</dbReference>
<evidence type="ECO:0000256" key="5">
    <source>
        <dbReference type="ARBA" id="ARBA00022821"/>
    </source>
</evidence>
<dbReference type="PANTHER" id="PTHR19338">
    <property type="entry name" value="TRANSLOCASE OF INNER MITOCHONDRIAL MEMBRANE 13 HOMOLOG"/>
    <property type="match status" value="1"/>
</dbReference>
<keyword evidence="6" id="KW-0175">Coiled coil</keyword>
<sequence length="355" mass="40016">MSTLVTVSMGVMEPVLSKLTKLLEEEYDKLRGVSKHIKFLRDELKSMSITLQMLADAEDLSVNMKHWRDEIRELAYDIEDCIDGFMARLDREDAGPTGILGLFHKFKKLISRHEIANEIDELRARAIEASERHKRYNSVEIPSKSSTYCAVDPRLSALYVEIDQLVGIDGPKRHIIEWLTMDKKASSSEPKVLSIVGCGGLGKTTLANQVYQSMKSQFSCAAFVSVSQNPNVKKILQDIATQIGILNAISDYDEKQLIDILREHLHDKRVSSPLRPQVRQRLGLGLVRSCLPDPNHLGAPRLGRILRLEVLRQARAGGADPVLALGKGKLLVMFVEKRCNCRDMCCFGPFDWWCL</sequence>
<keyword evidence="3" id="KW-0677">Repeat</keyword>
<evidence type="ECO:0000313" key="10">
    <source>
        <dbReference type="Proteomes" id="UP001497457"/>
    </source>
</evidence>
<evidence type="ECO:0000259" key="8">
    <source>
        <dbReference type="Pfam" id="PF18052"/>
    </source>
</evidence>
<evidence type="ECO:0000256" key="6">
    <source>
        <dbReference type="SAM" id="Coils"/>
    </source>
</evidence>
<keyword evidence="5" id="KW-0611">Plant defense</keyword>
<dbReference type="Proteomes" id="UP001497457">
    <property type="component" value="Chromosome 26rd"/>
</dbReference>
<keyword evidence="10" id="KW-1185">Reference proteome</keyword>
<keyword evidence="4" id="KW-0547">Nucleotide-binding</keyword>
<proteinExistence type="inferred from homology"/>
<evidence type="ECO:0000256" key="1">
    <source>
        <dbReference type="ARBA" id="ARBA00008894"/>
    </source>
</evidence>